<sequence>MKTKRGVYHNIKESEYTVSNGDTVFFFTSDFYRQKFLTGYKEHRKTFKHRMSKTIDDEVFNFTFLSDMYYYREVEQRGFYTWIKGVEFDWQGLHLYALARLTEKNINDWREILKPKLGERKKFMESI</sequence>
<dbReference type="EMBL" id="KT780304">
    <property type="protein sequence ID" value="ALH46474.1"/>
    <property type="molecule type" value="Genomic_DNA"/>
</dbReference>
<dbReference type="GO" id="GO:0016987">
    <property type="term" value="F:sigma factor activity"/>
    <property type="evidence" value="ECO:0007669"/>
    <property type="project" value="InterPro"/>
</dbReference>
<dbReference type="OrthoDB" id="23671at10239"/>
<dbReference type="Proteomes" id="UP000201978">
    <property type="component" value="Segment"/>
</dbReference>
<gene>
    <name evidence="1" type="ORF">VMY22_9</name>
</gene>
<dbReference type="RefSeq" id="YP_009198014.1">
    <property type="nucleotide sequence ID" value="NC_028789.1"/>
</dbReference>
<dbReference type="KEGG" id="vg:26625156"/>
<dbReference type="InterPro" id="IPR008771">
    <property type="entry name" value="Phi-29_GP4"/>
</dbReference>
<dbReference type="GeneID" id="26625156"/>
<reference evidence="1 2" key="1">
    <citation type="journal article" date="2016" name="Virus Genes">
        <title>Complete genome sequence of the cold-active bacteriophage VMY22 from Bacillus cereus.</title>
        <authorList>
            <person name="Qin K."/>
            <person name="Cheng B."/>
            <person name="Zhang S."/>
            <person name="Wang N."/>
            <person name="Fang Y."/>
            <person name="Zhang Q."/>
            <person name="Kuang A."/>
            <person name="Lin L."/>
            <person name="Ji X."/>
            <person name="Wei Y."/>
        </authorList>
    </citation>
    <scope>NUCLEOTIDE SEQUENCE [LARGE SCALE GENOMIC DNA]</scope>
</reference>
<evidence type="ECO:0000313" key="1">
    <source>
        <dbReference type="EMBL" id="ALH46474.1"/>
    </source>
</evidence>
<name>A0A0N9SGQ0_9CAUD</name>
<accession>A0A0N9SGQ0</accession>
<evidence type="ECO:0000313" key="2">
    <source>
        <dbReference type="Proteomes" id="UP000201978"/>
    </source>
</evidence>
<keyword evidence="2" id="KW-1185">Reference proteome</keyword>
<dbReference type="Pfam" id="PF05464">
    <property type="entry name" value="Phi-29_GP4"/>
    <property type="match status" value="1"/>
</dbReference>
<dbReference type="InterPro" id="IPR038246">
    <property type="entry name" value="Phi-29-like_sf"/>
</dbReference>
<proteinExistence type="predicted"/>
<dbReference type="GO" id="GO:0003899">
    <property type="term" value="F:DNA-directed RNA polymerase activity"/>
    <property type="evidence" value="ECO:0007669"/>
    <property type="project" value="InterPro"/>
</dbReference>
<protein>
    <submittedName>
        <fullName evidence="1">Transcriptional regulator</fullName>
    </submittedName>
</protein>
<dbReference type="Gene3D" id="3.30.70.3560">
    <property type="entry name" value="Phi-29-like late genes activator, P4"/>
    <property type="match status" value="1"/>
</dbReference>
<organism evidence="1 2">
    <name type="scientific">Bacillus phage VMY22</name>
    <dbReference type="NCBI Taxonomy" id="1734382"/>
    <lineage>
        <taxon>Viruses</taxon>
        <taxon>Duplodnaviria</taxon>
        <taxon>Heunggongvirae</taxon>
        <taxon>Uroviricota</taxon>
        <taxon>Caudoviricetes</taxon>
        <taxon>Salasmaviridae</taxon>
        <taxon>Mingyongvirus</taxon>
        <taxon>Mingyongvirus VMY22</taxon>
    </lineage>
</organism>